<name>K6ZES5_9ALTE</name>
<dbReference type="Pfam" id="PF02190">
    <property type="entry name" value="LON_substr_bdg"/>
    <property type="match status" value="1"/>
</dbReference>
<dbReference type="InterPro" id="IPR015947">
    <property type="entry name" value="PUA-like_sf"/>
</dbReference>
<dbReference type="STRING" id="1121922.GCA_000428905_01646"/>
<comment type="caution">
    <text evidence="2">The sequence shown here is derived from an EMBL/GenBank/DDBJ whole genome shotgun (WGS) entry which is preliminary data.</text>
</comment>
<dbReference type="EMBL" id="BAEQ01000031">
    <property type="protein sequence ID" value="GAC28842.1"/>
    <property type="molecule type" value="Genomic_DNA"/>
</dbReference>
<reference evidence="3" key="1">
    <citation type="journal article" date="2014" name="Environ. Microbiol.">
        <title>Comparative genomics of the marine bacterial genus Glaciecola reveals the high degree of genomic diversity and genomic characteristic for cold adaptation.</title>
        <authorList>
            <person name="Qin Q.L."/>
            <person name="Xie B.B."/>
            <person name="Yu Y."/>
            <person name="Shu Y.L."/>
            <person name="Rong J.C."/>
            <person name="Zhang Y.J."/>
            <person name="Zhao D.L."/>
            <person name="Chen X.L."/>
            <person name="Zhang X.Y."/>
            <person name="Chen B."/>
            <person name="Zhou B.C."/>
            <person name="Zhang Y.Z."/>
        </authorList>
    </citation>
    <scope>NUCLEOTIDE SEQUENCE [LARGE SCALE GENOMIC DNA]</scope>
    <source>
        <strain evidence="3">ACAM 615</strain>
    </source>
</reference>
<dbReference type="AlphaFoldDB" id="K6ZES5"/>
<dbReference type="SMART" id="SM00464">
    <property type="entry name" value="LON"/>
    <property type="match status" value="1"/>
</dbReference>
<dbReference type="SUPFAM" id="SSF88697">
    <property type="entry name" value="PUA domain-like"/>
    <property type="match status" value="1"/>
</dbReference>
<dbReference type="RefSeq" id="WP_006011241.1">
    <property type="nucleotide sequence ID" value="NZ_BAEQ01000031.1"/>
</dbReference>
<dbReference type="Gene3D" id="1.10.4060.10">
    <property type="entry name" value="BPP1347 like domain"/>
    <property type="match status" value="1"/>
</dbReference>
<evidence type="ECO:0000313" key="3">
    <source>
        <dbReference type="Proteomes" id="UP000006251"/>
    </source>
</evidence>
<proteinExistence type="predicted"/>
<dbReference type="Gene3D" id="2.30.130.40">
    <property type="entry name" value="LON domain-like"/>
    <property type="match status" value="1"/>
</dbReference>
<protein>
    <recommendedName>
        <fullName evidence="1">Lon N-terminal domain-containing protein</fullName>
    </recommendedName>
</protein>
<evidence type="ECO:0000313" key="2">
    <source>
        <dbReference type="EMBL" id="GAC28842.1"/>
    </source>
</evidence>
<dbReference type="InterPro" id="IPR003111">
    <property type="entry name" value="Lon_prtase_N"/>
</dbReference>
<dbReference type="PANTHER" id="PTHR46732">
    <property type="entry name" value="ATP-DEPENDENT PROTEASE LA (LON) DOMAIN PROTEIN"/>
    <property type="match status" value="1"/>
</dbReference>
<accession>K6ZES5</accession>
<dbReference type="PROSITE" id="PS51787">
    <property type="entry name" value="LON_N"/>
    <property type="match status" value="1"/>
</dbReference>
<feature type="domain" description="Lon N-terminal" evidence="1">
    <location>
        <begin position="1"/>
        <end position="189"/>
    </location>
</feature>
<keyword evidence="3" id="KW-1185">Reference proteome</keyword>
<dbReference type="Proteomes" id="UP000006251">
    <property type="component" value="Unassembled WGS sequence"/>
</dbReference>
<evidence type="ECO:0000259" key="1">
    <source>
        <dbReference type="PROSITE" id="PS51787"/>
    </source>
</evidence>
<organism evidence="2 3">
    <name type="scientific">Brumicola pallidula DSM 14239 = ACAM 615</name>
    <dbReference type="NCBI Taxonomy" id="1121922"/>
    <lineage>
        <taxon>Bacteria</taxon>
        <taxon>Pseudomonadati</taxon>
        <taxon>Pseudomonadota</taxon>
        <taxon>Gammaproteobacteria</taxon>
        <taxon>Alteromonadales</taxon>
        <taxon>Alteromonadaceae</taxon>
        <taxon>Brumicola</taxon>
    </lineage>
</organism>
<sequence>MKCPLFPLSAHILPEGRMALRIFEPRYIRMVKEACAKDAGFVICMLNSKGNQEQNTHIFPTGTYCRVIDFDVLEDGLLGVTVEGVNCVSVSNIETEKDGLRIADCENVEVWSCDFDIQEIAPMNERLGEIFDTYEEFRSLYEHVKLDDPLWVINRWLELLPVDAEQKQHFLAQKDCKKIVAYLSELIKY</sequence>
<dbReference type="PANTHER" id="PTHR46732:SF8">
    <property type="entry name" value="ATP-DEPENDENT PROTEASE LA (LON) DOMAIN PROTEIN"/>
    <property type="match status" value="1"/>
</dbReference>
<gene>
    <name evidence="2" type="ORF">GPAL_1981</name>
</gene>
<dbReference type="OrthoDB" id="8558970at2"/>
<dbReference type="InterPro" id="IPR046336">
    <property type="entry name" value="Lon_prtase_N_sf"/>
</dbReference>